<reference evidence="2" key="1">
    <citation type="journal article" date="2014" name="Genome">
        <title>Draft Genome Sequences of Three Strains of Bacteroides pyogenes Isolated from a Cat and Swine.</title>
        <authorList>
            <person name="Sakamoto M."/>
            <person name="Oshima K."/>
            <person name="Suda W."/>
            <person name="Kitamura K."/>
            <person name="Iida T."/>
            <person name="Hattori M."/>
            <person name="Ohkuma M."/>
        </authorList>
    </citation>
    <scope>NUCLEOTIDE SEQUENCE [LARGE SCALE GENOMIC DNA]</scope>
    <source>
        <strain evidence="2">JCM 6294</strain>
    </source>
</reference>
<accession>W4PEF1</accession>
<evidence type="ECO:0000313" key="1">
    <source>
        <dbReference type="EMBL" id="GAE18191.1"/>
    </source>
</evidence>
<proteinExistence type="predicted"/>
<gene>
    <name evidence="1" type="ORF">JCM6294_1060</name>
</gene>
<protein>
    <submittedName>
        <fullName evidence="1">Uncharacterized protein</fullName>
    </submittedName>
</protein>
<name>W4PEF1_9BACE</name>
<dbReference type="EMBL" id="BAIR01000006">
    <property type="protein sequence ID" value="GAE18191.1"/>
    <property type="molecule type" value="Genomic_DNA"/>
</dbReference>
<sequence>MSFSDFLLVRTMRTPRQVLVRALTATLPKSIICGIINKSITAVIALRLNGDKSKEMWNVLQNHQADNSLTLEHPVFSYMFRV</sequence>
<dbReference type="AlphaFoldDB" id="W4PEF1"/>
<comment type="caution">
    <text evidence="1">The sequence shown here is derived from an EMBL/GenBank/DDBJ whole genome shotgun (WGS) entry which is preliminary data.</text>
</comment>
<organism evidence="1 2">
    <name type="scientific">Bacteroides pyogenes DSM 20611 = JCM 6294</name>
    <dbReference type="NCBI Taxonomy" id="1121100"/>
    <lineage>
        <taxon>Bacteria</taxon>
        <taxon>Pseudomonadati</taxon>
        <taxon>Bacteroidota</taxon>
        <taxon>Bacteroidia</taxon>
        <taxon>Bacteroidales</taxon>
        <taxon>Bacteroidaceae</taxon>
        <taxon>Bacteroides</taxon>
    </lineage>
</organism>
<dbReference type="Proteomes" id="UP000018842">
    <property type="component" value="Unassembled WGS sequence"/>
</dbReference>
<evidence type="ECO:0000313" key="2">
    <source>
        <dbReference type="Proteomes" id="UP000018842"/>
    </source>
</evidence>